<dbReference type="SUPFAM" id="SSF54695">
    <property type="entry name" value="POZ domain"/>
    <property type="match status" value="1"/>
</dbReference>
<dbReference type="AlphaFoldDB" id="A0A9P9DVY7"/>
<feature type="compositionally biased region" description="Low complexity" evidence="1">
    <location>
        <begin position="244"/>
        <end position="255"/>
    </location>
</feature>
<feature type="compositionally biased region" description="Pro residues" evidence="1">
    <location>
        <begin position="280"/>
        <end position="296"/>
    </location>
</feature>
<dbReference type="Proteomes" id="UP000700596">
    <property type="component" value="Unassembled WGS sequence"/>
</dbReference>
<keyword evidence="3" id="KW-1185">Reference proteome</keyword>
<feature type="compositionally biased region" description="Basic residues" evidence="1">
    <location>
        <begin position="204"/>
        <end position="214"/>
    </location>
</feature>
<reference evidence="2" key="1">
    <citation type="journal article" date="2021" name="Nat. Commun.">
        <title>Genetic determinants of endophytism in the Arabidopsis root mycobiome.</title>
        <authorList>
            <person name="Mesny F."/>
            <person name="Miyauchi S."/>
            <person name="Thiergart T."/>
            <person name="Pickel B."/>
            <person name="Atanasova L."/>
            <person name="Karlsson M."/>
            <person name="Huettel B."/>
            <person name="Barry K.W."/>
            <person name="Haridas S."/>
            <person name="Chen C."/>
            <person name="Bauer D."/>
            <person name="Andreopoulos W."/>
            <person name="Pangilinan J."/>
            <person name="LaButti K."/>
            <person name="Riley R."/>
            <person name="Lipzen A."/>
            <person name="Clum A."/>
            <person name="Drula E."/>
            <person name="Henrissat B."/>
            <person name="Kohler A."/>
            <person name="Grigoriev I.V."/>
            <person name="Martin F.M."/>
            <person name="Hacquard S."/>
        </authorList>
    </citation>
    <scope>NUCLEOTIDE SEQUENCE</scope>
    <source>
        <strain evidence="2">MPI-CAGE-CH-0243</strain>
    </source>
</reference>
<dbReference type="OrthoDB" id="9997739at2759"/>
<gene>
    <name evidence="2" type="ORF">B0J11DRAFT_604602</name>
</gene>
<proteinExistence type="predicted"/>
<feature type="compositionally biased region" description="Low complexity" evidence="1">
    <location>
        <begin position="265"/>
        <end position="279"/>
    </location>
</feature>
<dbReference type="EMBL" id="JAGMWT010000006">
    <property type="protein sequence ID" value="KAH7126745.1"/>
    <property type="molecule type" value="Genomic_DNA"/>
</dbReference>
<dbReference type="InterPro" id="IPR011333">
    <property type="entry name" value="SKP1/BTB/POZ_sf"/>
</dbReference>
<comment type="caution">
    <text evidence="2">The sequence shown here is derived from an EMBL/GenBank/DDBJ whole genome shotgun (WGS) entry which is preliminary data.</text>
</comment>
<evidence type="ECO:0000256" key="1">
    <source>
        <dbReference type="SAM" id="MobiDB-lite"/>
    </source>
</evidence>
<organism evidence="2 3">
    <name type="scientific">Dendryphion nanum</name>
    <dbReference type="NCBI Taxonomy" id="256645"/>
    <lineage>
        <taxon>Eukaryota</taxon>
        <taxon>Fungi</taxon>
        <taxon>Dikarya</taxon>
        <taxon>Ascomycota</taxon>
        <taxon>Pezizomycotina</taxon>
        <taxon>Dothideomycetes</taxon>
        <taxon>Pleosporomycetidae</taxon>
        <taxon>Pleosporales</taxon>
        <taxon>Torulaceae</taxon>
        <taxon>Dendryphion</taxon>
    </lineage>
</organism>
<feature type="region of interest" description="Disordered" evidence="1">
    <location>
        <begin position="244"/>
        <end position="298"/>
    </location>
</feature>
<evidence type="ECO:0008006" key="4">
    <source>
        <dbReference type="Google" id="ProtNLM"/>
    </source>
</evidence>
<feature type="compositionally biased region" description="Low complexity" evidence="1">
    <location>
        <begin position="182"/>
        <end position="203"/>
    </location>
</feature>
<sequence>MAPSFEEILQSGQFTFLIGEAQTPIIVHAAAIAATSKKMDRLINGHMTEAKTRCASFKDIEVADFARFCEYAYRGDYVVRDSGSNRSSEEDTTPESERRSRGGGHHAAGIDTISTTNPYLYQTDTWHSPPTPTPSAFSPTTNIFNQPVDLSSPVPLHPHNTFSQPAFRTSFGSPVFHYGLPNTNSSNFTTNSTINPNGGAPSSRRPRPHPHPHPHPTSGIAWTEQPKLSKADLRASLQSRNYLSTMTSTPSSNSNAILPTPGPTPSSSSTNRSFFNTTPAPAPPPSAPPNIPPSTPQSPHLLPHARLYIFARIHLIPPLQSLTLHKLHQSLLSLSLSLTLSPDRAADIIQLVRYVYGSEDLADRDDEGGLDDMKRLVTEFVVCEIEAVGASKGFGDLLEEGGEFVGDFWGLVRRFCL</sequence>
<accession>A0A9P9DVY7</accession>
<protein>
    <recommendedName>
        <fullName evidence="4">BTB domain-containing protein</fullName>
    </recommendedName>
</protein>
<name>A0A9P9DVY7_9PLEO</name>
<feature type="region of interest" description="Disordered" evidence="1">
    <location>
        <begin position="182"/>
        <end position="223"/>
    </location>
</feature>
<evidence type="ECO:0000313" key="2">
    <source>
        <dbReference type="EMBL" id="KAH7126745.1"/>
    </source>
</evidence>
<evidence type="ECO:0000313" key="3">
    <source>
        <dbReference type="Proteomes" id="UP000700596"/>
    </source>
</evidence>
<dbReference type="Gene3D" id="3.30.710.10">
    <property type="entry name" value="Potassium Channel Kv1.1, Chain A"/>
    <property type="match status" value="1"/>
</dbReference>
<feature type="region of interest" description="Disordered" evidence="1">
    <location>
        <begin position="80"/>
        <end position="111"/>
    </location>
</feature>